<protein>
    <submittedName>
        <fullName evidence="2">Membrane bound FAD containing D-sorbitol dehydrogenase</fullName>
    </submittedName>
</protein>
<name>A0A1W1YXC2_9RHOB</name>
<feature type="signal peptide" evidence="1">
    <location>
        <begin position="1"/>
        <end position="38"/>
    </location>
</feature>
<proteinExistence type="predicted"/>
<dbReference type="STRING" id="1387277.SAMN06295998_10123"/>
<reference evidence="2 3" key="1">
    <citation type="submission" date="2017-04" db="EMBL/GenBank/DDBJ databases">
        <authorList>
            <person name="Afonso C.L."/>
            <person name="Miller P.J."/>
            <person name="Scott M.A."/>
            <person name="Spackman E."/>
            <person name="Goraichik I."/>
            <person name="Dimitrov K.M."/>
            <person name="Suarez D.L."/>
            <person name="Swayne D.E."/>
        </authorList>
    </citation>
    <scope>NUCLEOTIDE SEQUENCE [LARGE SCALE GENOMIC DNA]</scope>
    <source>
        <strain evidence="2 3">CGMCC 1.12644</strain>
    </source>
</reference>
<evidence type="ECO:0000256" key="1">
    <source>
        <dbReference type="SAM" id="SignalP"/>
    </source>
</evidence>
<dbReference type="Proteomes" id="UP000192330">
    <property type="component" value="Unassembled WGS sequence"/>
</dbReference>
<dbReference type="PROSITE" id="PS51318">
    <property type="entry name" value="TAT"/>
    <property type="match status" value="1"/>
</dbReference>
<accession>A0A1W1YXC2</accession>
<dbReference type="Pfam" id="PF12318">
    <property type="entry name" value="FAD-SLDH"/>
    <property type="match status" value="2"/>
</dbReference>
<dbReference type="InterPro" id="IPR024651">
    <property type="entry name" value="FAD-SLDH_ssu"/>
</dbReference>
<evidence type="ECO:0000313" key="2">
    <source>
        <dbReference type="EMBL" id="SMC40348.1"/>
    </source>
</evidence>
<dbReference type="InterPro" id="IPR006311">
    <property type="entry name" value="TAT_signal"/>
</dbReference>
<feature type="chain" id="PRO_5012822764" evidence="1">
    <location>
        <begin position="39"/>
        <end position="147"/>
    </location>
</feature>
<dbReference type="AlphaFoldDB" id="A0A1W1YXC2"/>
<sequence length="147" mass="15642">MPPANPKASNTVTRRTLLSAVSAMSVLSLSQWPGRAFAADLDVDAFLALSQKLTQQDDLSADIAADMLAAFSATGQAEDLAVLAEDENDEALANAVVASWYTGVSPDQDDFQVVTYTDALIWQAMDYTKPMAYCGGEVGYWADPPSA</sequence>
<organism evidence="2 3">
    <name type="scientific">Primorskyibacter flagellatus</name>
    <dbReference type="NCBI Taxonomy" id="1387277"/>
    <lineage>
        <taxon>Bacteria</taxon>
        <taxon>Pseudomonadati</taxon>
        <taxon>Pseudomonadota</taxon>
        <taxon>Alphaproteobacteria</taxon>
        <taxon>Rhodobacterales</taxon>
        <taxon>Roseobacteraceae</taxon>
        <taxon>Primorskyibacter</taxon>
    </lineage>
</organism>
<keyword evidence="1" id="KW-0732">Signal</keyword>
<dbReference type="OrthoDB" id="8478903at2"/>
<gene>
    <name evidence="2" type="ORF">SAMN06295998_10123</name>
</gene>
<dbReference type="RefSeq" id="WP_084349790.1">
    <property type="nucleotide sequence ID" value="NZ_FWYD01000001.1"/>
</dbReference>
<dbReference type="EMBL" id="FWYD01000001">
    <property type="protein sequence ID" value="SMC40348.1"/>
    <property type="molecule type" value="Genomic_DNA"/>
</dbReference>
<keyword evidence="3" id="KW-1185">Reference proteome</keyword>
<evidence type="ECO:0000313" key="3">
    <source>
        <dbReference type="Proteomes" id="UP000192330"/>
    </source>
</evidence>